<organism evidence="1">
    <name type="scientific">Planktothricoides raciborskii GIHE-MW2</name>
    <dbReference type="NCBI Taxonomy" id="2792601"/>
    <lineage>
        <taxon>Bacteria</taxon>
        <taxon>Bacillati</taxon>
        <taxon>Cyanobacteriota</taxon>
        <taxon>Cyanophyceae</taxon>
        <taxon>Oscillatoriophycideae</taxon>
        <taxon>Oscillatoriales</taxon>
        <taxon>Oscillatoriaceae</taxon>
        <taxon>Planktothricoides</taxon>
    </lineage>
</organism>
<accession>A0AAU8JFI1</accession>
<dbReference type="RefSeq" id="WP_354635541.1">
    <property type="nucleotide sequence ID" value="NZ_CP159837.1"/>
</dbReference>
<protein>
    <submittedName>
        <fullName evidence="1">P-loop NTPase fold protein</fullName>
    </submittedName>
</protein>
<dbReference type="EMBL" id="CP159837">
    <property type="protein sequence ID" value="XCM37574.1"/>
    <property type="molecule type" value="Genomic_DNA"/>
</dbReference>
<dbReference type="AlphaFoldDB" id="A0AAU8JFI1"/>
<dbReference type="SUPFAM" id="SSF52540">
    <property type="entry name" value="P-loop containing nucleoside triphosphate hydrolases"/>
    <property type="match status" value="1"/>
</dbReference>
<gene>
    <name evidence="1" type="ORF">ABWT76_000342</name>
</gene>
<evidence type="ECO:0000313" key="1">
    <source>
        <dbReference type="EMBL" id="XCM37574.1"/>
    </source>
</evidence>
<proteinExistence type="predicted"/>
<name>A0AAU8JFI1_9CYAN</name>
<sequence length="653" mass="73706">MAECSISLLQEIHEAIAADNPFARPPVVTDQDIWGEPFPDLTTLNRHASDAVLKLLTANSCYPKLTSIAITGSTGTGKSHIIGRIRHHLKTHPGNLFIYVSLGQYTDANLLRYQFQQTIVNGLRQKGSQGVMQWWQLAAEIANQTLKVVNPEARVFHPLELVKNLQGNNLAKNQTWINQLTEAFFRIKPNIGEPDILRGIIWTLCNAQTPYALKWLAGHPLTTEKAEQLGLPNHTDKYRDTDAWETVVQLLTLISDYFGVIICFDEVESRDKGETGLKRERIVASLVKRLFDTIPRSQLNHPLILLTVMTPENWHNKVLNLPQGIPSYLSDMGEQIRLRQMVDEEIVQLIALWLQNFYQTYQLTPPTPVYPFDADQLKALGREQLTVRQILTWCADNVQSVEVSPAEQIERLFARANSLDHEGLSEAEVDRALTDRFLLTDILEFSLELAIGQTIGSVTLEGVDRLPSEKQRKYIQLQAIAKENGQIVKIGIAIAPQNHPQSLCATLKRLVEYEKFDLTKGCILSSENPAIPTHWQAYGYLTKLCSQMGGKWVKLQRADLKPLLALWQVYQQRSDYGLTAEQVYQFARSHQIIAKNPLLWAIFTNSTPAIAPDSLEEKPLPDLFTAEYSYSDFDLAPLDLGLISELPEDSADT</sequence>
<dbReference type="InterPro" id="IPR027417">
    <property type="entry name" value="P-loop_NTPase"/>
</dbReference>
<reference evidence="1" key="1">
    <citation type="submission" date="2024-07" db="EMBL/GenBank/DDBJ databases">
        <authorList>
            <person name="Kim Y.J."/>
            <person name="Jeong J.Y."/>
        </authorList>
    </citation>
    <scope>NUCLEOTIDE SEQUENCE</scope>
    <source>
        <strain evidence="1">GIHE-MW2</strain>
    </source>
</reference>